<dbReference type="EMBL" id="LAZR01003246">
    <property type="protein sequence ID" value="KKN20397.1"/>
    <property type="molecule type" value="Genomic_DNA"/>
</dbReference>
<sequence length="204" mass="24265">MSFKPTVKIEPDDVVRYLLYQQFYYGEDRIYGRTKDRFEYIEGAGRAIDDFYSLITQPINLIDKGHPDQYLEFFNENVHKIPIKDIMDKYRDYKDNLGSNMNRVMKLTVIFGDCLTEIHKECFEVKIIQLIELIMEKRSLESEQKAEIKKKIESLYGKSNPYIGMIYSLSFMEFIGKKIPYQNIVVKCEDLLKKYFDLILDVLE</sequence>
<gene>
    <name evidence="1" type="ORF">LCGC14_0936020</name>
</gene>
<name>A0A0F9P7M2_9ZZZZ</name>
<reference evidence="1" key="1">
    <citation type="journal article" date="2015" name="Nature">
        <title>Complex archaea that bridge the gap between prokaryotes and eukaryotes.</title>
        <authorList>
            <person name="Spang A."/>
            <person name="Saw J.H."/>
            <person name="Jorgensen S.L."/>
            <person name="Zaremba-Niedzwiedzka K."/>
            <person name="Martijn J."/>
            <person name="Lind A.E."/>
            <person name="van Eijk R."/>
            <person name="Schleper C."/>
            <person name="Guy L."/>
            <person name="Ettema T.J."/>
        </authorList>
    </citation>
    <scope>NUCLEOTIDE SEQUENCE</scope>
</reference>
<evidence type="ECO:0000313" key="1">
    <source>
        <dbReference type="EMBL" id="KKN20397.1"/>
    </source>
</evidence>
<organism evidence="1">
    <name type="scientific">marine sediment metagenome</name>
    <dbReference type="NCBI Taxonomy" id="412755"/>
    <lineage>
        <taxon>unclassified sequences</taxon>
        <taxon>metagenomes</taxon>
        <taxon>ecological metagenomes</taxon>
    </lineage>
</organism>
<protein>
    <submittedName>
        <fullName evidence="1">Uncharacterized protein</fullName>
    </submittedName>
</protein>
<proteinExistence type="predicted"/>
<dbReference type="AlphaFoldDB" id="A0A0F9P7M2"/>
<accession>A0A0F9P7M2</accession>
<comment type="caution">
    <text evidence="1">The sequence shown here is derived from an EMBL/GenBank/DDBJ whole genome shotgun (WGS) entry which is preliminary data.</text>
</comment>